<keyword evidence="1" id="KW-1133">Transmembrane helix</keyword>
<evidence type="ECO:0000256" key="1">
    <source>
        <dbReference type="SAM" id="Phobius"/>
    </source>
</evidence>
<organism evidence="2">
    <name type="scientific">viral metagenome</name>
    <dbReference type="NCBI Taxonomy" id="1070528"/>
    <lineage>
        <taxon>unclassified sequences</taxon>
        <taxon>metagenomes</taxon>
        <taxon>organismal metagenomes</taxon>
    </lineage>
</organism>
<protein>
    <recommendedName>
        <fullName evidence="3">FHA domain-containing protein</fullName>
    </recommendedName>
</protein>
<keyword evidence="1" id="KW-0472">Membrane</keyword>
<evidence type="ECO:0008006" key="3">
    <source>
        <dbReference type="Google" id="ProtNLM"/>
    </source>
</evidence>
<sequence>MKIMNETTSNINVFSTVLHPGIQKDFIFDDGTMVLQIYNEDATKLFFEQRIPSDGEVYISDKGVFFNGILLNKFNETMFEKCAKRTLYFIIFLIILVIMLYLLTKVSFKK</sequence>
<reference evidence="2" key="1">
    <citation type="journal article" date="2020" name="Nature">
        <title>Giant virus diversity and host interactions through global metagenomics.</title>
        <authorList>
            <person name="Schulz F."/>
            <person name="Roux S."/>
            <person name="Paez-Espino D."/>
            <person name="Jungbluth S."/>
            <person name="Walsh D.A."/>
            <person name="Denef V.J."/>
            <person name="McMahon K.D."/>
            <person name="Konstantinidis K.T."/>
            <person name="Eloe-Fadrosh E.A."/>
            <person name="Kyrpides N.C."/>
            <person name="Woyke T."/>
        </authorList>
    </citation>
    <scope>NUCLEOTIDE SEQUENCE</scope>
    <source>
        <strain evidence="2">GVMAG-S-1041349-163</strain>
    </source>
</reference>
<keyword evidence="1" id="KW-0812">Transmembrane</keyword>
<dbReference type="EMBL" id="MN740688">
    <property type="protein sequence ID" value="QHU07838.1"/>
    <property type="molecule type" value="Genomic_DNA"/>
</dbReference>
<proteinExistence type="predicted"/>
<dbReference type="AlphaFoldDB" id="A0A6C0JVB6"/>
<name>A0A6C0JVB6_9ZZZZ</name>
<evidence type="ECO:0000313" key="2">
    <source>
        <dbReference type="EMBL" id="QHU07838.1"/>
    </source>
</evidence>
<feature type="transmembrane region" description="Helical" evidence="1">
    <location>
        <begin position="86"/>
        <end position="104"/>
    </location>
</feature>
<accession>A0A6C0JVB6</accession>